<gene>
    <name evidence="1" type="ORF">KIPB_015587</name>
</gene>
<evidence type="ECO:0000313" key="1">
    <source>
        <dbReference type="EMBL" id="GCA64859.1"/>
    </source>
</evidence>
<accession>A0A391P432</accession>
<dbReference type="Proteomes" id="UP000265618">
    <property type="component" value="Unassembled WGS sequence"/>
</dbReference>
<comment type="caution">
    <text evidence="1">The sequence shown here is derived from an EMBL/GenBank/DDBJ whole genome shotgun (WGS) entry which is preliminary data.</text>
</comment>
<organism evidence="1 2">
    <name type="scientific">Kipferlia bialata</name>
    <dbReference type="NCBI Taxonomy" id="797122"/>
    <lineage>
        <taxon>Eukaryota</taxon>
        <taxon>Metamonada</taxon>
        <taxon>Carpediemonas-like organisms</taxon>
        <taxon>Kipferlia</taxon>
    </lineage>
</organism>
<protein>
    <submittedName>
        <fullName evidence="1">Uncharacterized protein</fullName>
    </submittedName>
</protein>
<feature type="non-terminal residue" evidence="1">
    <location>
        <position position="1"/>
    </location>
</feature>
<evidence type="ECO:0000313" key="2">
    <source>
        <dbReference type="Proteomes" id="UP000265618"/>
    </source>
</evidence>
<proteinExistence type="predicted"/>
<dbReference type="EMBL" id="BDIP01008846">
    <property type="protein sequence ID" value="GCA64859.1"/>
    <property type="molecule type" value="Genomic_DNA"/>
</dbReference>
<keyword evidence="2" id="KW-1185">Reference proteome</keyword>
<dbReference type="AlphaFoldDB" id="A0A391P432"/>
<sequence>MRRDINKRDQVSLVVLRDESLVRED</sequence>
<reference evidence="1 2" key="1">
    <citation type="journal article" date="2018" name="PLoS ONE">
        <title>The draft genome of Kipferlia bialata reveals reductive genome evolution in fornicate parasites.</title>
        <authorList>
            <person name="Tanifuji G."/>
            <person name="Takabayashi S."/>
            <person name="Kume K."/>
            <person name="Takagi M."/>
            <person name="Nakayama T."/>
            <person name="Kamikawa R."/>
            <person name="Inagaki Y."/>
            <person name="Hashimoto T."/>
        </authorList>
    </citation>
    <scope>NUCLEOTIDE SEQUENCE [LARGE SCALE GENOMIC DNA]</scope>
    <source>
        <strain evidence="1">NY0173</strain>
    </source>
</reference>
<name>A0A391P432_9EUKA</name>